<name>A0A0F9P6V6_9ZZZZ</name>
<organism evidence="1">
    <name type="scientific">marine sediment metagenome</name>
    <dbReference type="NCBI Taxonomy" id="412755"/>
    <lineage>
        <taxon>unclassified sequences</taxon>
        <taxon>metagenomes</taxon>
        <taxon>ecological metagenomes</taxon>
    </lineage>
</organism>
<dbReference type="AlphaFoldDB" id="A0A0F9P6V6"/>
<gene>
    <name evidence="1" type="ORF">LCGC14_0938530</name>
</gene>
<evidence type="ECO:0000313" key="1">
    <source>
        <dbReference type="EMBL" id="KKN20142.1"/>
    </source>
</evidence>
<dbReference type="EMBL" id="LAZR01003269">
    <property type="protein sequence ID" value="KKN20142.1"/>
    <property type="molecule type" value="Genomic_DNA"/>
</dbReference>
<protein>
    <submittedName>
        <fullName evidence="1">Uncharacterized protein</fullName>
    </submittedName>
</protein>
<proteinExistence type="predicted"/>
<sequence>MSPLDNSALAAMANKDPTQYLRITKMAIRQYLQECLKVGGQFRAFMDKLASYTIGYVINKPLSEDQNERHLQIASYYANMRERPPQIFIQDGGYQYKPDSLGSIAAGWNMQTKDGAQTIKVMDVVPIPIEIHCVTTSQQEVEDLAAFMSLAFGQLQRLTVNYILRPAQRQAGVYWEVRIPFLHDISPKTHTPVHGDPRQQIWQLTCSMTIDFENSVYLQYRSQPQYSPRRGDITLTLPEWVLLGQDHPISLVNRPEPISVYSDDARIAVVQQRGRSWIIQPRRPGTFNLLVTKTHGPQEGSEILAQQEVEVRAR</sequence>
<reference evidence="1" key="1">
    <citation type="journal article" date="2015" name="Nature">
        <title>Complex archaea that bridge the gap between prokaryotes and eukaryotes.</title>
        <authorList>
            <person name="Spang A."/>
            <person name="Saw J.H."/>
            <person name="Jorgensen S.L."/>
            <person name="Zaremba-Niedzwiedzka K."/>
            <person name="Martijn J."/>
            <person name="Lind A.E."/>
            <person name="van Eijk R."/>
            <person name="Schleper C."/>
            <person name="Guy L."/>
            <person name="Ettema T.J."/>
        </authorList>
    </citation>
    <scope>NUCLEOTIDE SEQUENCE</scope>
</reference>
<accession>A0A0F9P6V6</accession>
<comment type="caution">
    <text evidence="1">The sequence shown here is derived from an EMBL/GenBank/DDBJ whole genome shotgun (WGS) entry which is preliminary data.</text>
</comment>